<feature type="transmembrane region" description="Helical" evidence="1">
    <location>
        <begin position="117"/>
        <end position="135"/>
    </location>
</feature>
<dbReference type="Pfam" id="PF05940">
    <property type="entry name" value="NnrS"/>
    <property type="match status" value="1"/>
</dbReference>
<feature type="transmembrane region" description="Helical" evidence="1">
    <location>
        <begin position="186"/>
        <end position="204"/>
    </location>
</feature>
<keyword evidence="1" id="KW-0472">Membrane</keyword>
<name>A0A918XT33_9PROT</name>
<feature type="transmembrane region" description="Helical" evidence="1">
    <location>
        <begin position="225"/>
        <end position="243"/>
    </location>
</feature>
<feature type="transmembrane region" description="Helical" evidence="1">
    <location>
        <begin position="277"/>
        <end position="301"/>
    </location>
</feature>
<keyword evidence="1" id="KW-1133">Transmembrane helix</keyword>
<keyword evidence="1" id="KW-0812">Transmembrane</keyword>
<feature type="transmembrane region" description="Helical" evidence="1">
    <location>
        <begin position="313"/>
        <end position="332"/>
    </location>
</feature>
<dbReference type="Proteomes" id="UP000630353">
    <property type="component" value="Unassembled WGS sequence"/>
</dbReference>
<feature type="transmembrane region" description="Helical" evidence="1">
    <location>
        <begin position="368"/>
        <end position="390"/>
    </location>
</feature>
<evidence type="ECO:0000313" key="2">
    <source>
        <dbReference type="EMBL" id="GHD51872.1"/>
    </source>
</evidence>
<reference evidence="2" key="1">
    <citation type="journal article" date="2014" name="Int. J. Syst. Evol. Microbiol.">
        <title>Complete genome sequence of Corynebacterium casei LMG S-19264T (=DSM 44701T), isolated from a smear-ripened cheese.</title>
        <authorList>
            <consortium name="US DOE Joint Genome Institute (JGI-PGF)"/>
            <person name="Walter F."/>
            <person name="Albersmeier A."/>
            <person name="Kalinowski J."/>
            <person name="Ruckert C."/>
        </authorList>
    </citation>
    <scope>NUCLEOTIDE SEQUENCE</scope>
    <source>
        <strain evidence="2">KCTC 42651</strain>
    </source>
</reference>
<sequence>MTDAFATRPRPAPPSLAVLEVGFRPFFLAGAAWAVAALAIWLAALDGRLSPGGTVYGPLLWHAHEMVFGVGAAVVGGFLLTAVPSWTGQPKLVGGGLALLVVAWALGRAVMLVPDSVGLPAVIAVDLAFLAILAVRTGWQVRASRNWRNLPVVAGPMLLLTGNLLFHAEAAGLLTAGGDFGAELGLAAIVLLVAVIGGRIIPAFTRNWLMNTGRGGPLPVEPARFDVAVLLATSVAFAAWLGWSTSFETGVLAAVVAAGHAVRLLRWRGWRTGAEPLVWVLHLGYLWVPVGFALMAGAALAPEAVPEAAVLHAFAAGAMGTMMLAMMTRATLGHTGRALTADRATAAVYLLITVTAALRVTAALVPDLYGTAIALSGAGWIMAFGVYLLAYAPKLCRRRVAAGG</sequence>
<feature type="transmembrane region" description="Helical" evidence="1">
    <location>
        <begin position="344"/>
        <end position="362"/>
    </location>
</feature>
<reference evidence="2" key="2">
    <citation type="submission" date="2020-09" db="EMBL/GenBank/DDBJ databases">
        <authorList>
            <person name="Sun Q."/>
            <person name="Kim S."/>
        </authorList>
    </citation>
    <scope>NUCLEOTIDE SEQUENCE</scope>
    <source>
        <strain evidence="2">KCTC 42651</strain>
    </source>
</reference>
<comment type="caution">
    <text evidence="2">The sequence shown here is derived from an EMBL/GenBank/DDBJ whole genome shotgun (WGS) entry which is preliminary data.</text>
</comment>
<gene>
    <name evidence="2" type="primary">nnrS</name>
    <name evidence="2" type="ORF">GCM10017083_26780</name>
</gene>
<keyword evidence="3" id="KW-1185">Reference proteome</keyword>
<dbReference type="RefSeq" id="WP_189990333.1">
    <property type="nucleotide sequence ID" value="NZ_BMZS01000005.1"/>
</dbReference>
<dbReference type="InterPro" id="IPR010266">
    <property type="entry name" value="NnrS"/>
</dbReference>
<protein>
    <submittedName>
        <fullName evidence="2">Short-chain dehydrogenase</fullName>
    </submittedName>
</protein>
<feature type="transmembrane region" description="Helical" evidence="1">
    <location>
        <begin position="92"/>
        <end position="111"/>
    </location>
</feature>
<feature type="transmembrane region" description="Helical" evidence="1">
    <location>
        <begin position="249"/>
        <end position="265"/>
    </location>
</feature>
<proteinExistence type="predicted"/>
<feature type="transmembrane region" description="Helical" evidence="1">
    <location>
        <begin position="21"/>
        <end position="44"/>
    </location>
</feature>
<feature type="transmembrane region" description="Helical" evidence="1">
    <location>
        <begin position="59"/>
        <end position="80"/>
    </location>
</feature>
<dbReference type="EMBL" id="BMZS01000005">
    <property type="protein sequence ID" value="GHD51872.1"/>
    <property type="molecule type" value="Genomic_DNA"/>
</dbReference>
<evidence type="ECO:0000313" key="3">
    <source>
        <dbReference type="Proteomes" id="UP000630353"/>
    </source>
</evidence>
<organism evidence="2 3">
    <name type="scientific">Thalassobaculum fulvum</name>
    <dbReference type="NCBI Taxonomy" id="1633335"/>
    <lineage>
        <taxon>Bacteria</taxon>
        <taxon>Pseudomonadati</taxon>
        <taxon>Pseudomonadota</taxon>
        <taxon>Alphaproteobacteria</taxon>
        <taxon>Rhodospirillales</taxon>
        <taxon>Thalassobaculaceae</taxon>
        <taxon>Thalassobaculum</taxon>
    </lineage>
</organism>
<evidence type="ECO:0000256" key="1">
    <source>
        <dbReference type="SAM" id="Phobius"/>
    </source>
</evidence>
<accession>A0A918XT33</accession>
<feature type="transmembrane region" description="Helical" evidence="1">
    <location>
        <begin position="147"/>
        <end position="166"/>
    </location>
</feature>
<dbReference type="AlphaFoldDB" id="A0A918XT33"/>